<feature type="active site" description="Schiff-base intermediate with substrate" evidence="9">
    <location>
        <position position="257"/>
    </location>
</feature>
<dbReference type="PANTHER" id="PTHR11458:SF0">
    <property type="entry name" value="DELTA-AMINOLEVULINIC ACID DEHYDRATASE"/>
    <property type="match status" value="1"/>
</dbReference>
<gene>
    <name evidence="13" type="ORF">DI563_16635</name>
</gene>
<evidence type="ECO:0000256" key="5">
    <source>
        <dbReference type="ARBA" id="ARBA00023133"/>
    </source>
</evidence>
<accession>A0A2W5RXI6</accession>
<evidence type="ECO:0000256" key="10">
    <source>
        <dbReference type="PIRSR" id="PIRSR001415-5"/>
    </source>
</evidence>
<evidence type="ECO:0000256" key="11">
    <source>
        <dbReference type="RuleBase" id="RU000515"/>
    </source>
</evidence>
<name>A0A2W5RXI6_VARPD</name>
<dbReference type="EC" id="4.2.1.24" evidence="3 11"/>
<comment type="similarity">
    <text evidence="2 12">Belongs to the ALAD family.</text>
</comment>
<keyword evidence="10" id="KW-0460">Magnesium</keyword>
<comment type="caution">
    <text evidence="13">The sequence shown here is derived from an EMBL/GenBank/DDBJ whole genome shotgun (WGS) entry which is preliminary data.</text>
</comment>
<dbReference type="EMBL" id="QFPP01000223">
    <property type="protein sequence ID" value="PZQ72243.1"/>
    <property type="molecule type" value="Genomic_DNA"/>
</dbReference>
<evidence type="ECO:0000256" key="1">
    <source>
        <dbReference type="ARBA" id="ARBA00004694"/>
    </source>
</evidence>
<feature type="active site" description="Schiff-base intermediate with substrate" evidence="9">
    <location>
        <position position="202"/>
    </location>
</feature>
<dbReference type="GO" id="GO:0006782">
    <property type="term" value="P:protoporphyrinogen IX biosynthetic process"/>
    <property type="evidence" value="ECO:0007669"/>
    <property type="project" value="UniProtKB-UniPathway"/>
</dbReference>
<dbReference type="Gene3D" id="3.20.20.70">
    <property type="entry name" value="Aldolase class I"/>
    <property type="match status" value="1"/>
</dbReference>
<evidence type="ECO:0000256" key="6">
    <source>
        <dbReference type="ARBA" id="ARBA00023239"/>
    </source>
</evidence>
<protein>
    <recommendedName>
        <fullName evidence="4 11">Delta-aminolevulinic acid dehydratase</fullName>
        <ecNumber evidence="3 11">4.2.1.24</ecNumber>
    </recommendedName>
</protein>
<evidence type="ECO:0000256" key="9">
    <source>
        <dbReference type="PIRSR" id="PIRSR001415-1"/>
    </source>
</evidence>
<dbReference type="UniPathway" id="UPA00251">
    <property type="reaction ID" value="UER00318"/>
</dbReference>
<dbReference type="PROSITE" id="PS00169">
    <property type="entry name" value="D_ALA_DEHYDRATASE"/>
    <property type="match status" value="1"/>
</dbReference>
<evidence type="ECO:0000256" key="4">
    <source>
        <dbReference type="ARBA" id="ARBA00020771"/>
    </source>
</evidence>
<dbReference type="PANTHER" id="PTHR11458">
    <property type="entry name" value="DELTA-AMINOLEVULINIC ACID DEHYDRATASE"/>
    <property type="match status" value="1"/>
</dbReference>
<evidence type="ECO:0000256" key="3">
    <source>
        <dbReference type="ARBA" id="ARBA00012053"/>
    </source>
</evidence>
<dbReference type="InterPro" id="IPR001731">
    <property type="entry name" value="ALAD"/>
</dbReference>
<dbReference type="Proteomes" id="UP000249135">
    <property type="component" value="Unassembled WGS sequence"/>
</dbReference>
<dbReference type="GO" id="GO:0008270">
    <property type="term" value="F:zinc ion binding"/>
    <property type="evidence" value="ECO:0007669"/>
    <property type="project" value="TreeGrafter"/>
</dbReference>
<dbReference type="SUPFAM" id="SSF51569">
    <property type="entry name" value="Aldolase"/>
    <property type="match status" value="1"/>
</dbReference>
<keyword evidence="7 11" id="KW-0627">Porphyrin biosynthesis</keyword>
<evidence type="ECO:0000256" key="7">
    <source>
        <dbReference type="ARBA" id="ARBA00023244"/>
    </source>
</evidence>
<proteinExistence type="inferred from homology"/>
<dbReference type="InterPro" id="IPR013785">
    <property type="entry name" value="Aldolase_TIM"/>
</dbReference>
<evidence type="ECO:0000256" key="12">
    <source>
        <dbReference type="RuleBase" id="RU004161"/>
    </source>
</evidence>
<feature type="binding site" evidence="10">
    <location>
        <position position="242"/>
    </location>
    <ligand>
        <name>Mg(2+)</name>
        <dbReference type="ChEBI" id="CHEBI:18420"/>
    </ligand>
</feature>
<evidence type="ECO:0000256" key="2">
    <source>
        <dbReference type="ARBA" id="ARBA00008055"/>
    </source>
</evidence>
<evidence type="ECO:0000313" key="14">
    <source>
        <dbReference type="Proteomes" id="UP000249135"/>
    </source>
</evidence>
<dbReference type="GO" id="GO:0004655">
    <property type="term" value="F:porphobilinogen synthase activity"/>
    <property type="evidence" value="ECO:0007669"/>
    <property type="project" value="UniProtKB-EC"/>
</dbReference>
<dbReference type="GO" id="GO:0005829">
    <property type="term" value="C:cytosol"/>
    <property type="evidence" value="ECO:0007669"/>
    <property type="project" value="TreeGrafter"/>
</dbReference>
<sequence>MTLHAPFPAGRPRRLRRDAFTRNLVREHTLTAHDLIYPVFVQEGVGLRHAVPSMPGVERLSLDLLLPVAEQCVALGIPVMALFPVIDPALKTPNGDEAFNPDGLIPRVVAALKKEFPDLGIMTDVALDPYTSHGQDGLLDESGYILNDPTVEVLVKQALAQSAAGVDIVAPSDMMDGRIGAVRNALEASGDVHTRIMAYSAKYASVFYGPFRDAVGSAANLGKSNKKVYQMDPANTDEALREVAIDIAEGADMVMVKPGMPYLDVVRRVKDEFRVPTFAYQVSGEYAMLKAAAQNGWLDHDGVVLESLLAFKRAGADGVLTYFALDAARLLQKQ</sequence>
<keyword evidence="6 11" id="KW-0456">Lyase</keyword>
<dbReference type="AlphaFoldDB" id="A0A2W5RXI6"/>
<dbReference type="SMART" id="SM01004">
    <property type="entry name" value="ALAD"/>
    <property type="match status" value="1"/>
</dbReference>
<reference evidence="13 14" key="1">
    <citation type="submission" date="2017-08" db="EMBL/GenBank/DDBJ databases">
        <title>Infants hospitalized years apart are colonized by the same room-sourced microbial strains.</title>
        <authorList>
            <person name="Brooks B."/>
            <person name="Olm M.R."/>
            <person name="Firek B.A."/>
            <person name="Baker R."/>
            <person name="Thomas B.C."/>
            <person name="Morowitz M.J."/>
            <person name="Banfield J.F."/>
        </authorList>
    </citation>
    <scope>NUCLEOTIDE SEQUENCE [LARGE SCALE GENOMIC DNA]</scope>
    <source>
        <strain evidence="13">S2_005_003_R2_41</strain>
    </source>
</reference>
<organism evidence="13 14">
    <name type="scientific">Variovorax paradoxus</name>
    <dbReference type="NCBI Taxonomy" id="34073"/>
    <lineage>
        <taxon>Bacteria</taxon>
        <taxon>Pseudomonadati</taxon>
        <taxon>Pseudomonadota</taxon>
        <taxon>Betaproteobacteria</taxon>
        <taxon>Burkholderiales</taxon>
        <taxon>Comamonadaceae</taxon>
        <taxon>Variovorax</taxon>
    </lineage>
</organism>
<evidence type="ECO:0000256" key="8">
    <source>
        <dbReference type="ARBA" id="ARBA00047651"/>
    </source>
</evidence>
<dbReference type="PIRSF" id="PIRSF001415">
    <property type="entry name" value="Porphbilin_synth"/>
    <property type="match status" value="1"/>
</dbReference>
<keyword evidence="10" id="KW-0479">Metal-binding</keyword>
<keyword evidence="5" id="KW-0350">Heme biosynthesis</keyword>
<evidence type="ECO:0000313" key="13">
    <source>
        <dbReference type="EMBL" id="PZQ72243.1"/>
    </source>
</evidence>
<comment type="subunit">
    <text evidence="11">Homooctamer.</text>
</comment>
<dbReference type="Pfam" id="PF00490">
    <property type="entry name" value="ALAD"/>
    <property type="match status" value="1"/>
</dbReference>
<comment type="catalytic activity">
    <reaction evidence="8 11">
        <text>2 5-aminolevulinate = porphobilinogen + 2 H2O + H(+)</text>
        <dbReference type="Rhea" id="RHEA:24064"/>
        <dbReference type="ChEBI" id="CHEBI:15377"/>
        <dbReference type="ChEBI" id="CHEBI:15378"/>
        <dbReference type="ChEBI" id="CHEBI:58126"/>
        <dbReference type="ChEBI" id="CHEBI:356416"/>
        <dbReference type="EC" id="4.2.1.24"/>
    </reaction>
</comment>
<dbReference type="NCBIfam" id="NF006762">
    <property type="entry name" value="PRK09283.1"/>
    <property type="match status" value="1"/>
</dbReference>
<dbReference type="CDD" id="cd04823">
    <property type="entry name" value="ALAD_PBGS_aspartate_rich"/>
    <property type="match status" value="1"/>
</dbReference>
<dbReference type="FunFam" id="3.20.20.70:FF:000019">
    <property type="entry name" value="Delta-aminolevulinic acid dehydratase"/>
    <property type="match status" value="1"/>
</dbReference>
<comment type="pathway">
    <text evidence="1">Porphyrin-containing compound metabolism; protoporphyrin-IX biosynthesis; coproporphyrinogen-III from 5-aminolevulinate: step 1/4.</text>
</comment>
<dbReference type="PRINTS" id="PR00144">
    <property type="entry name" value="DALDHYDRTASE"/>
</dbReference>
<dbReference type="InterPro" id="IPR030656">
    <property type="entry name" value="ALAD_AS"/>
</dbReference>